<name>Q20ZR0_RHOPB</name>
<evidence type="ECO:0000313" key="1">
    <source>
        <dbReference type="EMBL" id="ABD89376.1"/>
    </source>
</evidence>
<dbReference type="HOGENOM" id="CLU_183056_0_0_5"/>
<organism evidence="1">
    <name type="scientific">Rhodopseudomonas palustris (strain BisB18)</name>
    <dbReference type="NCBI Taxonomy" id="316056"/>
    <lineage>
        <taxon>Bacteria</taxon>
        <taxon>Pseudomonadati</taxon>
        <taxon>Pseudomonadota</taxon>
        <taxon>Alphaproteobacteria</taxon>
        <taxon>Hyphomicrobiales</taxon>
        <taxon>Nitrobacteraceae</taxon>
        <taxon>Rhodopseudomonas</taxon>
    </lineage>
</organism>
<gene>
    <name evidence="1" type="ordered locus">RPC_3842</name>
</gene>
<protein>
    <submittedName>
        <fullName evidence="1">Uncharacterized protein</fullName>
    </submittedName>
</protein>
<dbReference type="KEGG" id="rpc:RPC_3842"/>
<dbReference type="RefSeq" id="WP_011474258.1">
    <property type="nucleotide sequence ID" value="NC_007925.1"/>
</dbReference>
<dbReference type="AlphaFoldDB" id="Q20ZR0"/>
<dbReference type="STRING" id="316056.RPC_3842"/>
<proteinExistence type="predicted"/>
<accession>Q20ZR0</accession>
<dbReference type="EMBL" id="CP000301">
    <property type="protein sequence ID" value="ABD89376.1"/>
    <property type="molecule type" value="Genomic_DNA"/>
</dbReference>
<sequence>MIELGNQSISVLVEIARSAGLDLSPAQRSRLEPLLAEGLIAVAGSDRIETDQVETDQTMNTRYAVTPKGQQMLDARGIGANES</sequence>
<dbReference type="OrthoDB" id="8140878at2"/>
<reference evidence="1" key="1">
    <citation type="submission" date="2006-03" db="EMBL/GenBank/DDBJ databases">
        <title>Complete sequence of Rhodopseudomonas palustris BisB18.</title>
        <authorList>
            <consortium name="US DOE Joint Genome Institute"/>
            <person name="Copeland A."/>
            <person name="Lucas S."/>
            <person name="Lapidus A."/>
            <person name="Barry K."/>
            <person name="Detter J.C."/>
            <person name="Glavina del Rio T."/>
            <person name="Hammon N."/>
            <person name="Israni S."/>
            <person name="Dalin E."/>
            <person name="Tice H."/>
            <person name="Pitluck S."/>
            <person name="Chain P."/>
            <person name="Malfatti S."/>
            <person name="Shin M."/>
            <person name="Vergez L."/>
            <person name="Schmutz J."/>
            <person name="Larimer F."/>
            <person name="Land M."/>
            <person name="Hauser L."/>
            <person name="Pelletier D.A."/>
            <person name="Kyrpides N."/>
            <person name="Anderson I."/>
            <person name="Oda Y."/>
            <person name="Harwood C.S."/>
            <person name="Richardson P."/>
        </authorList>
    </citation>
    <scope>NUCLEOTIDE SEQUENCE [LARGE SCALE GENOMIC DNA]</scope>
    <source>
        <strain evidence="1">BisB18</strain>
    </source>
</reference>